<dbReference type="InterPro" id="IPR019826">
    <property type="entry name" value="Carboxylesterase_B_AS"/>
</dbReference>
<dbReference type="PANTHER" id="PTHR43142:SF1">
    <property type="entry name" value="CARBOXYLIC ESTER HYDROLASE"/>
    <property type="match status" value="1"/>
</dbReference>
<dbReference type="PANTHER" id="PTHR43142">
    <property type="entry name" value="CARBOXYLIC ESTER HYDROLASE"/>
    <property type="match status" value="1"/>
</dbReference>
<reference evidence="9 10" key="1">
    <citation type="submission" date="2018-08" db="EMBL/GenBank/DDBJ databases">
        <title>A genome reference for cultivated species of the human gut microbiota.</title>
        <authorList>
            <person name="Zou Y."/>
            <person name="Xue W."/>
            <person name="Luo G."/>
        </authorList>
    </citation>
    <scope>NUCLEOTIDE SEQUENCE [LARGE SCALE GENOMIC DNA]</scope>
    <source>
        <strain evidence="8 9">AM29-12AC</strain>
        <strain evidence="7 10">AM39-1</strain>
    </source>
</reference>
<evidence type="ECO:0000313" key="6">
    <source>
        <dbReference type="EMBL" id="MBT8728209.1"/>
    </source>
</evidence>
<dbReference type="GO" id="GO:0016787">
    <property type="term" value="F:hydrolase activity"/>
    <property type="evidence" value="ECO:0007669"/>
    <property type="project" value="UniProtKB-KW"/>
</dbReference>
<reference evidence="6 12" key="3">
    <citation type="submission" date="2020-12" db="EMBL/GenBank/DDBJ databases">
        <title>Microorganisms.</title>
        <authorList>
            <person name="Matos J."/>
            <person name="Faleiro L."/>
            <person name="Duarte I."/>
        </authorList>
    </citation>
    <scope>NUCLEOTIDE SEQUENCE [LARGE SCALE GENOMIC DNA]</scope>
    <source>
        <strain evidence="6 12">PtFD3Pch2</strain>
    </source>
</reference>
<name>A0A414IGQ1_BACUN</name>
<reference evidence="5 11" key="2">
    <citation type="journal article" date="2019" name="Nat. Med.">
        <title>A library of human gut bacterial isolates paired with longitudinal multiomics data enables mechanistic microbiome research.</title>
        <authorList>
            <person name="Poyet M."/>
            <person name="Groussin M."/>
            <person name="Gibbons S.M."/>
            <person name="Avila-Pacheco J."/>
            <person name="Jiang X."/>
            <person name="Kearney S.M."/>
            <person name="Perrotta A.R."/>
            <person name="Berdy B."/>
            <person name="Zhao S."/>
            <person name="Lieberman T.D."/>
            <person name="Swanson P.K."/>
            <person name="Smith M."/>
            <person name="Roesemann S."/>
            <person name="Alexander J.E."/>
            <person name="Rich S.A."/>
            <person name="Livny J."/>
            <person name="Vlamakis H."/>
            <person name="Clish C."/>
            <person name="Bullock K."/>
            <person name="Deik A."/>
            <person name="Scott J."/>
            <person name="Pierce K.A."/>
            <person name="Xavier R.J."/>
            <person name="Alm E.J."/>
        </authorList>
    </citation>
    <scope>NUCLEOTIDE SEQUENCE [LARGE SCALE GENOMIC DNA]</scope>
    <source>
        <strain evidence="5 11">BIOML-A6</strain>
    </source>
</reference>
<dbReference type="InterPro" id="IPR002018">
    <property type="entry name" value="CarbesteraseB"/>
</dbReference>
<evidence type="ECO:0000313" key="12">
    <source>
        <dbReference type="Proteomes" id="UP001196342"/>
    </source>
</evidence>
<dbReference type="EMBL" id="QSJZ01000011">
    <property type="protein sequence ID" value="RHE22197.1"/>
    <property type="molecule type" value="Genomic_DNA"/>
</dbReference>
<dbReference type="AlphaFoldDB" id="A0A414IGQ1"/>
<dbReference type="Gene3D" id="3.40.50.1820">
    <property type="entry name" value="alpha/beta hydrolase"/>
    <property type="match status" value="1"/>
</dbReference>
<evidence type="ECO:0000256" key="2">
    <source>
        <dbReference type="ARBA" id="ARBA00022801"/>
    </source>
</evidence>
<evidence type="ECO:0000313" key="5">
    <source>
        <dbReference type="EMBL" id="KAB4242348.1"/>
    </source>
</evidence>
<comment type="caution">
    <text evidence="8">The sequence shown here is derived from an EMBL/GenBank/DDBJ whole genome shotgun (WGS) entry which is preliminary data.</text>
</comment>
<evidence type="ECO:0000313" key="8">
    <source>
        <dbReference type="EMBL" id="RHE22197.1"/>
    </source>
</evidence>
<dbReference type="EMBL" id="WCTM01000006">
    <property type="protein sequence ID" value="KAB4242348.1"/>
    <property type="molecule type" value="Genomic_DNA"/>
</dbReference>
<dbReference type="RefSeq" id="WP_117588486.1">
    <property type="nucleotide sequence ID" value="NZ_BAABXG010000001.1"/>
</dbReference>
<comment type="similarity">
    <text evidence="1 3">Belongs to the type-B carboxylesterase/lipase family.</text>
</comment>
<sequence length="556" mass="61682">MKTVKLKIRKGISLLYAGIFVYTFSACSAGRTEQQPNSVSQDEQQLYIGDSIAVAQTQYGKVRGYLLRDIYTFCGIPYGASTAGENRFMPPREPEPWEGIRPAVFWGDTAPQITTGKYRNTYTTFTDHWNYYGVSEDCLMLNIWTPALADTKKRPVLVWIHGGGFTNGNSIEQDSYRGENLSRYGDIVFVSLNHRLGPIGFSDFSEVDEKKFAESGNVGILDLVAGLKWVHNNIAQFGGDPSNVTIMGQSGGGAKVCTLVAMAETKGLLHKAVALSGNITGAIDNNYSTELGKYILKEAGLPPSQINKLQEIPWLDYIVLANRAAAKYDKQLGGNGMMRGSFGPVGDGFHIPMDTFYTDPEAPSAHVPMLFSTTTCEFSISRDNATLEKMNRTQLVEMVDKMKGKNGENIVLAYEKAFPDKKPIELLGLIMSSREKVIEAINAKAQQSAPVYLAWFGWEPPLFDGRMRSFHCLDISFWLKNTDVMLTHTGGGKRPRDLSTKMTDALLSFMRTGSPNCTSLPEWPQYTPDKGATMMLNDQCEVVYDPDREARKVLTE</sequence>
<dbReference type="Proteomes" id="UP001196342">
    <property type="component" value="Unassembled WGS sequence"/>
</dbReference>
<evidence type="ECO:0000256" key="3">
    <source>
        <dbReference type="RuleBase" id="RU361235"/>
    </source>
</evidence>
<organism evidence="8 9">
    <name type="scientific">Bacteroides uniformis</name>
    <dbReference type="NCBI Taxonomy" id="820"/>
    <lineage>
        <taxon>Bacteria</taxon>
        <taxon>Pseudomonadati</taxon>
        <taxon>Bacteroidota</taxon>
        <taxon>Bacteroidia</taxon>
        <taxon>Bacteroidales</taxon>
        <taxon>Bacteroidaceae</taxon>
        <taxon>Bacteroides</taxon>
    </lineage>
</organism>
<dbReference type="Proteomes" id="UP000286114">
    <property type="component" value="Unassembled WGS sequence"/>
</dbReference>
<dbReference type="PROSITE" id="PS00122">
    <property type="entry name" value="CARBOXYLESTERASE_B_1"/>
    <property type="match status" value="1"/>
</dbReference>
<evidence type="ECO:0000256" key="1">
    <source>
        <dbReference type="ARBA" id="ARBA00005964"/>
    </source>
</evidence>
<feature type="domain" description="Carboxylesterase type B" evidence="4">
    <location>
        <begin position="54"/>
        <end position="541"/>
    </location>
</feature>
<dbReference type="Pfam" id="PF00135">
    <property type="entry name" value="COesterase"/>
    <property type="match status" value="1"/>
</dbReference>
<keyword evidence="12" id="KW-1185">Reference proteome</keyword>
<evidence type="ECO:0000313" key="7">
    <source>
        <dbReference type="EMBL" id="RHB75566.1"/>
    </source>
</evidence>
<dbReference type="InterPro" id="IPR029058">
    <property type="entry name" value="AB_hydrolase_fold"/>
</dbReference>
<dbReference type="EMBL" id="QSHA01000003">
    <property type="protein sequence ID" value="RHB75566.1"/>
    <property type="molecule type" value="Genomic_DNA"/>
</dbReference>
<gene>
    <name evidence="8" type="ORF">DW758_13295</name>
    <name evidence="7" type="ORF">DW873_05325</name>
    <name evidence="5" type="ORF">GAP41_12050</name>
    <name evidence="6" type="ORF">JQN06_18965</name>
</gene>
<keyword evidence="2 3" id="KW-0378">Hydrolase</keyword>
<accession>A0A414IGQ1</accession>
<dbReference type="SUPFAM" id="SSF53474">
    <property type="entry name" value="alpha/beta-Hydrolases"/>
    <property type="match status" value="1"/>
</dbReference>
<dbReference type="EC" id="3.1.1.-" evidence="3"/>
<evidence type="ECO:0000313" key="11">
    <source>
        <dbReference type="Proteomes" id="UP000431575"/>
    </source>
</evidence>
<keyword evidence="3" id="KW-0732">Signal</keyword>
<dbReference type="Proteomes" id="UP000283601">
    <property type="component" value="Unassembled WGS sequence"/>
</dbReference>
<dbReference type="Proteomes" id="UP000431575">
    <property type="component" value="Unassembled WGS sequence"/>
</dbReference>
<evidence type="ECO:0000259" key="4">
    <source>
        <dbReference type="Pfam" id="PF00135"/>
    </source>
</evidence>
<protein>
    <recommendedName>
        <fullName evidence="3">Carboxylic ester hydrolase</fullName>
        <ecNumber evidence="3">3.1.1.-</ecNumber>
    </recommendedName>
</protein>
<feature type="chain" id="PRO_5044516133" description="Carboxylic ester hydrolase" evidence="3">
    <location>
        <begin position="29"/>
        <end position="556"/>
    </location>
</feature>
<evidence type="ECO:0000313" key="10">
    <source>
        <dbReference type="Proteomes" id="UP000286114"/>
    </source>
</evidence>
<dbReference type="EMBL" id="JAFBJK010000007">
    <property type="protein sequence ID" value="MBT8728209.1"/>
    <property type="molecule type" value="Genomic_DNA"/>
</dbReference>
<dbReference type="PROSITE" id="PS51257">
    <property type="entry name" value="PROKAR_LIPOPROTEIN"/>
    <property type="match status" value="1"/>
</dbReference>
<feature type="signal peptide" evidence="3">
    <location>
        <begin position="1"/>
        <end position="28"/>
    </location>
</feature>
<evidence type="ECO:0000313" key="9">
    <source>
        <dbReference type="Proteomes" id="UP000283601"/>
    </source>
</evidence>
<proteinExistence type="inferred from homology"/>